<feature type="coiled-coil region" evidence="1">
    <location>
        <begin position="395"/>
        <end position="422"/>
    </location>
</feature>
<dbReference type="EMBL" id="ACJN02000001">
    <property type="protein sequence ID" value="EFI35538.1"/>
    <property type="molecule type" value="Genomic_DNA"/>
</dbReference>
<dbReference type="InterPro" id="IPR016187">
    <property type="entry name" value="CTDL_fold"/>
</dbReference>
<keyword evidence="1" id="KW-0175">Coiled coil</keyword>
<keyword evidence="5" id="KW-1185">Reference proteome</keyword>
<dbReference type="GO" id="GO:0120147">
    <property type="term" value="F:formylglycine-generating oxidase activity"/>
    <property type="evidence" value="ECO:0007669"/>
    <property type="project" value="TreeGrafter"/>
</dbReference>
<accession>D6SLH7</accession>
<dbReference type="Pfam" id="PF03781">
    <property type="entry name" value="FGE-sulfatase"/>
    <property type="match status" value="1"/>
</dbReference>
<dbReference type="eggNOG" id="COG1262">
    <property type="taxonomic scope" value="Bacteria"/>
</dbReference>
<dbReference type="AlphaFoldDB" id="D6SLH7"/>
<feature type="signal peptide" evidence="2">
    <location>
        <begin position="1"/>
        <end position="23"/>
    </location>
</feature>
<evidence type="ECO:0000256" key="2">
    <source>
        <dbReference type="SAM" id="SignalP"/>
    </source>
</evidence>
<evidence type="ECO:0000259" key="3">
    <source>
        <dbReference type="Pfam" id="PF03781"/>
    </source>
</evidence>
<reference evidence="4" key="1">
    <citation type="submission" date="2010-05" db="EMBL/GenBank/DDBJ databases">
        <title>The draft genome of Desulfonatronospira thiodismutans ASO3-1.</title>
        <authorList>
            <consortium name="US DOE Joint Genome Institute (JGI-PGF)"/>
            <person name="Lucas S."/>
            <person name="Copeland A."/>
            <person name="Lapidus A."/>
            <person name="Cheng J.-F."/>
            <person name="Bruce D."/>
            <person name="Goodwin L."/>
            <person name="Pitluck S."/>
            <person name="Chertkov O."/>
            <person name="Brettin T."/>
            <person name="Detter J.C."/>
            <person name="Han C."/>
            <person name="Land M.L."/>
            <person name="Hauser L."/>
            <person name="Kyrpides N."/>
            <person name="Mikhailova N."/>
            <person name="Muyzer G."/>
            <person name="Woyke T."/>
        </authorList>
    </citation>
    <scope>NUCLEOTIDE SEQUENCE [LARGE SCALE GENOMIC DNA]</scope>
    <source>
        <strain evidence="4">ASO3-1</strain>
    </source>
</reference>
<name>D6SLH7_9BACT</name>
<dbReference type="SUPFAM" id="SSF56436">
    <property type="entry name" value="C-type lectin-like"/>
    <property type="match status" value="1"/>
</dbReference>
<evidence type="ECO:0000313" key="4">
    <source>
        <dbReference type="EMBL" id="EFI35538.1"/>
    </source>
</evidence>
<proteinExistence type="predicted"/>
<dbReference type="OrthoDB" id="9768004at2"/>
<feature type="chain" id="PRO_5003087971" description="Sulfatase-modifying factor enzyme-like domain-containing protein" evidence="2">
    <location>
        <begin position="24"/>
        <end position="552"/>
    </location>
</feature>
<comment type="caution">
    <text evidence="4">The sequence shown here is derived from an EMBL/GenBank/DDBJ whole genome shotgun (WGS) entry which is preliminary data.</text>
</comment>
<dbReference type="InterPro" id="IPR051043">
    <property type="entry name" value="Sulfatase_Mod_Factor_Kinase"/>
</dbReference>
<dbReference type="PANTHER" id="PTHR23150:SF19">
    <property type="entry name" value="FORMYLGLYCINE-GENERATING ENZYME"/>
    <property type="match status" value="1"/>
</dbReference>
<dbReference type="Gene3D" id="3.90.1580.10">
    <property type="entry name" value="paralog of FGE (formylglycine-generating enzyme)"/>
    <property type="match status" value="1"/>
</dbReference>
<organism evidence="4 5">
    <name type="scientific">Desulfonatronospira thiodismutans ASO3-1</name>
    <dbReference type="NCBI Taxonomy" id="555779"/>
    <lineage>
        <taxon>Bacteria</taxon>
        <taxon>Pseudomonadati</taxon>
        <taxon>Thermodesulfobacteriota</taxon>
        <taxon>Desulfovibrionia</taxon>
        <taxon>Desulfovibrionales</taxon>
        <taxon>Desulfonatronovibrionaceae</taxon>
        <taxon>Desulfonatronospira</taxon>
    </lineage>
</organism>
<evidence type="ECO:0000256" key="1">
    <source>
        <dbReference type="SAM" id="Coils"/>
    </source>
</evidence>
<dbReference type="InterPro" id="IPR042095">
    <property type="entry name" value="SUMF_sf"/>
</dbReference>
<dbReference type="PANTHER" id="PTHR23150">
    <property type="entry name" value="SULFATASE MODIFYING FACTOR 1, 2"/>
    <property type="match status" value="1"/>
</dbReference>
<feature type="domain" description="Sulfatase-modifying factor enzyme-like" evidence="3">
    <location>
        <begin position="76"/>
        <end position="299"/>
    </location>
</feature>
<sequence>MHFCLFVSVFFILLLFRAEAGMAAPPAGPDNPRPDEADIVLPMPGDSVMVFRKVQVPGQGYWGDEEQIIQMGDASGGIFEGLQRTQISGSFPADDGRGQAIYLAKYELTRGQFASVMGLDTLIEASADPDASQLAELEGRALQEAMMVPLSFVSYQDIQEFIRSYNQWLFDAEHPERLENIPEIDGIPGFIRLPSEEEWEFTVRGGLPAIEDGTFNDRLPFAMQRINEYAWHLGNASHRVRPIGLRQPCRLGFFDMLGNVQEMTAGFFRPEVWQGKPGGVSVRGGSVSTPVSDMRSSLRQELDVYAWNQDQERVQERRSFNTGARLAIGSNVVVNTRVRAAMEDEYQEYKDMVRKAMPVGRTMDNLVAQAAGQLGDVEPILGRLMEEHPHLSDDLHTVQEFMDQARQRLDMAQRESARSLAQDAARNGVNLSVYISRLVSLENSLEAARRLAEMSSRYLEQVSAVEQRIKELSSAQKEQFQAYTDKVGELGDYEQDYIDQALESMREQEPLPREKAVLQLLTTHVEDFSQHRRADREGWFKEYEEVFKEFDQ</sequence>
<dbReference type="Proteomes" id="UP000005496">
    <property type="component" value="Unassembled WGS sequence"/>
</dbReference>
<protein>
    <recommendedName>
        <fullName evidence="3">Sulfatase-modifying factor enzyme-like domain-containing protein</fullName>
    </recommendedName>
</protein>
<keyword evidence="2" id="KW-0732">Signal</keyword>
<evidence type="ECO:0000313" key="5">
    <source>
        <dbReference type="Proteomes" id="UP000005496"/>
    </source>
</evidence>
<gene>
    <name evidence="4" type="ORF">Dthio_PD2962</name>
</gene>
<dbReference type="InterPro" id="IPR005532">
    <property type="entry name" value="SUMF_dom"/>
</dbReference>